<dbReference type="Proteomes" id="UP000008192">
    <property type="component" value="Chromosome"/>
</dbReference>
<organism evidence="1 2">
    <name type="scientific">Treponema pallidum subsp. pertenue (strain Gauthier)</name>
    <dbReference type="NCBI Taxonomy" id="491080"/>
    <lineage>
        <taxon>Bacteria</taxon>
        <taxon>Pseudomonadati</taxon>
        <taxon>Spirochaetota</taxon>
        <taxon>Spirochaetia</taxon>
        <taxon>Spirochaetales</taxon>
        <taxon>Treponemataceae</taxon>
        <taxon>Treponema</taxon>
    </lineage>
</organism>
<dbReference type="EMBL" id="CP002376">
    <property type="protein sequence ID" value="AEZ60131.1"/>
    <property type="molecule type" value="Genomic_DNA"/>
</dbReference>
<evidence type="ECO:0000313" key="2">
    <source>
        <dbReference type="Proteomes" id="UP000008192"/>
    </source>
</evidence>
<accession>A0AAU8PY50</accession>
<evidence type="ECO:0000313" key="1">
    <source>
        <dbReference type="EMBL" id="AEZ60131.1"/>
    </source>
</evidence>
<dbReference type="AlphaFoldDB" id="A0AAU8PY50"/>
<reference evidence="2" key="1">
    <citation type="journal article" date="2012" name="PLoS Negl. Trop. Dis.">
        <title>Whole genome sequences of three Treponema pallidum ssp. pertenue strains: yaws and syphilis treponemes differ in less than 0.2% of the genome sequence.</title>
        <authorList>
            <person name="Cejkova D."/>
            <person name="Zobanikova M."/>
            <person name="Chen L."/>
            <person name="Pospisilova P."/>
            <person name="Strouhal M."/>
            <person name="Qin X."/>
            <person name="Mikalova L."/>
            <person name="Norris S.J."/>
            <person name="Muzny D.M."/>
            <person name="Gibbs R.A."/>
            <person name="Fulton L.L."/>
            <person name="Sodergren E."/>
            <person name="Weinstock G.M."/>
            <person name="Smajs D."/>
        </authorList>
    </citation>
    <scope>NUCLEOTIDE SEQUENCE [LARGE SCALE GENOMIC DNA]</scope>
    <source>
        <strain evidence="2">Gauthier</strain>
    </source>
</reference>
<gene>
    <name evidence="1" type="ordered locus">TPEGAU_0861a</name>
</gene>
<proteinExistence type="predicted"/>
<dbReference type="KEGG" id="tpg:TPEGAU_0861a"/>
<sequence>MVRWTVACGAARGLVESEWFLRVRVFCGFEFNVLPCAFALKRRLCVESLGWWRGVMSQVSCLRGCVVLNTAGMILQGSLSLARTVRSAFYAVRVVFSRSARY</sequence>
<name>A0AAU8PY50_TREPG</name>
<protein>
    <submittedName>
        <fullName evidence="1">Uncharacterized protein</fullName>
    </submittedName>
</protein>